<evidence type="ECO:0000313" key="7">
    <source>
        <dbReference type="EMBL" id="GGB65731.1"/>
    </source>
</evidence>
<dbReference type="InterPro" id="IPR001647">
    <property type="entry name" value="HTH_TetR"/>
</dbReference>
<dbReference type="SUPFAM" id="SSF46689">
    <property type="entry name" value="Homeodomain-like"/>
    <property type="match status" value="1"/>
</dbReference>
<dbReference type="Pfam" id="PF00440">
    <property type="entry name" value="TetR_N"/>
    <property type="match status" value="1"/>
</dbReference>
<dbReference type="Gene3D" id="1.10.357.10">
    <property type="entry name" value="Tetracycline Repressor, domain 2"/>
    <property type="match status" value="1"/>
</dbReference>
<dbReference type="EMBL" id="BMKF01000001">
    <property type="protein sequence ID" value="GGB65731.1"/>
    <property type="molecule type" value="Genomic_DNA"/>
</dbReference>
<feature type="region of interest" description="Disordered" evidence="5">
    <location>
        <begin position="1"/>
        <end position="22"/>
    </location>
</feature>
<reference evidence="8" key="1">
    <citation type="journal article" date="2019" name="Int. J. Syst. Evol. Microbiol.">
        <title>The Global Catalogue of Microorganisms (GCM) 10K type strain sequencing project: providing services to taxonomists for standard genome sequencing and annotation.</title>
        <authorList>
            <consortium name="The Broad Institute Genomics Platform"/>
            <consortium name="The Broad Institute Genome Sequencing Center for Infectious Disease"/>
            <person name="Wu L."/>
            <person name="Ma J."/>
        </authorList>
    </citation>
    <scope>NUCLEOTIDE SEQUENCE [LARGE SCALE GENOMIC DNA]</scope>
    <source>
        <strain evidence="8">CGMCC 1.15928</strain>
    </source>
</reference>
<gene>
    <name evidence="7" type="ORF">GCM10011503_13210</name>
</gene>
<keyword evidence="2 4" id="KW-0238">DNA-binding</keyword>
<evidence type="ECO:0000256" key="2">
    <source>
        <dbReference type="ARBA" id="ARBA00023125"/>
    </source>
</evidence>
<keyword evidence="1" id="KW-0805">Transcription regulation</keyword>
<dbReference type="PROSITE" id="PS50977">
    <property type="entry name" value="HTH_TETR_2"/>
    <property type="match status" value="1"/>
</dbReference>
<organism evidence="7 8">
    <name type="scientific">Henriciella pelagia</name>
    <dbReference type="NCBI Taxonomy" id="1977912"/>
    <lineage>
        <taxon>Bacteria</taxon>
        <taxon>Pseudomonadati</taxon>
        <taxon>Pseudomonadota</taxon>
        <taxon>Alphaproteobacteria</taxon>
        <taxon>Hyphomonadales</taxon>
        <taxon>Hyphomonadaceae</taxon>
        <taxon>Henriciella</taxon>
    </lineage>
</organism>
<evidence type="ECO:0000313" key="8">
    <source>
        <dbReference type="Proteomes" id="UP000628854"/>
    </source>
</evidence>
<sequence>MSDTEILADSGPRLTQAERRERSHQELLEATMRVVSRDGVAAATFETIAREAGYSRGLVTQRFGSKNGLIRALIDGLYSWQQGALDEAHVSDMSGLSALCAFVALHCRTVDGHEEDKAYYMLLAAAAADRLDIREAFADSHEVQRVLIRRIIERGQADGSIRKDADADAMALMAGCALIGIRMQNLIDASTDIDPVREALIQSLRANLRAKESGLSDE</sequence>
<feature type="DNA-binding region" description="H-T-H motif" evidence="4">
    <location>
        <begin position="44"/>
        <end position="63"/>
    </location>
</feature>
<dbReference type="PANTHER" id="PTHR47506:SF1">
    <property type="entry name" value="HTH-TYPE TRANSCRIPTIONAL REGULATOR YJDC"/>
    <property type="match status" value="1"/>
</dbReference>
<proteinExistence type="predicted"/>
<feature type="domain" description="HTH tetR-type" evidence="6">
    <location>
        <begin position="21"/>
        <end position="81"/>
    </location>
</feature>
<evidence type="ECO:0000256" key="4">
    <source>
        <dbReference type="PROSITE-ProRule" id="PRU00335"/>
    </source>
</evidence>
<dbReference type="PANTHER" id="PTHR47506">
    <property type="entry name" value="TRANSCRIPTIONAL REGULATORY PROTEIN"/>
    <property type="match status" value="1"/>
</dbReference>
<dbReference type="RefSeq" id="WP_158084659.1">
    <property type="nucleotide sequence ID" value="NZ_BMKF01000001.1"/>
</dbReference>
<protein>
    <submittedName>
        <fullName evidence="7">TetR family transcriptional regulator</fullName>
    </submittedName>
</protein>
<evidence type="ECO:0000256" key="5">
    <source>
        <dbReference type="SAM" id="MobiDB-lite"/>
    </source>
</evidence>
<keyword evidence="3" id="KW-0804">Transcription</keyword>
<dbReference type="InterPro" id="IPR036271">
    <property type="entry name" value="Tet_transcr_reg_TetR-rel_C_sf"/>
</dbReference>
<dbReference type="InterPro" id="IPR009057">
    <property type="entry name" value="Homeodomain-like_sf"/>
</dbReference>
<evidence type="ECO:0000256" key="3">
    <source>
        <dbReference type="ARBA" id="ARBA00023163"/>
    </source>
</evidence>
<name>A0ABQ1JG39_9PROT</name>
<evidence type="ECO:0000256" key="1">
    <source>
        <dbReference type="ARBA" id="ARBA00023015"/>
    </source>
</evidence>
<dbReference type="SUPFAM" id="SSF48498">
    <property type="entry name" value="Tetracyclin repressor-like, C-terminal domain"/>
    <property type="match status" value="1"/>
</dbReference>
<comment type="caution">
    <text evidence="7">The sequence shown here is derived from an EMBL/GenBank/DDBJ whole genome shotgun (WGS) entry which is preliminary data.</text>
</comment>
<dbReference type="Proteomes" id="UP000628854">
    <property type="component" value="Unassembled WGS sequence"/>
</dbReference>
<keyword evidence="8" id="KW-1185">Reference proteome</keyword>
<evidence type="ECO:0000259" key="6">
    <source>
        <dbReference type="PROSITE" id="PS50977"/>
    </source>
</evidence>
<accession>A0ABQ1JG39</accession>